<sequence>MKMKKTILTAAILMAAVCLPAQNKSAGINLSIWKDICTQPYDSTQTTYVNIGLLSTMNRLNGVGINALGSVVHGDMNGAQITGLANLAGGTMRGVQIAGISNISGNNTIGLSAAGLVNITGDGTRGVVISGLTGIGGDNTAGVMMSGFMNVTGNMASGLQFSGAANITGQSFNGMITSGLLNVVGENMNGLQIAGIANITGTQLRGVQMALCNYATQVRGLQIGLVNYYREDLKGFQLGLVNANPDTKVQMMVYGGNVTPANIGVRFKNQLFYTILGVGSMYQGLNDKFSASASYRAGLSFPIYKGLSISGDLGYQHIETFDNKDEVIPGRLYALQARANLEYQLTKKFGIFATGGYGLTRFYNKSGNYDKGAIIEAGIVLF</sequence>
<evidence type="ECO:0000256" key="1">
    <source>
        <dbReference type="SAM" id="SignalP"/>
    </source>
</evidence>
<dbReference type="GeneID" id="92988230"/>
<dbReference type="Proteomes" id="UP000440198">
    <property type="component" value="Unassembled WGS sequence"/>
</dbReference>
<protein>
    <recommendedName>
        <fullName evidence="6">Porin</fullName>
    </recommendedName>
</protein>
<comment type="caution">
    <text evidence="2">The sequence shown here is derived from an EMBL/GenBank/DDBJ whole genome shotgun (WGS) entry which is preliminary data.</text>
</comment>
<dbReference type="RefSeq" id="WP_007753926.1">
    <property type="nucleotide sequence ID" value="NZ_CABIXA010000024.1"/>
</dbReference>
<evidence type="ECO:0000313" key="3">
    <source>
        <dbReference type="EMBL" id="KAA5254309.1"/>
    </source>
</evidence>
<keyword evidence="5" id="KW-1185">Reference proteome</keyword>
<reference evidence="4 5" key="1">
    <citation type="journal article" date="2019" name="Nat. Med.">
        <title>A library of human gut bacterial isolates paired with longitudinal multiomics data enables mechanistic microbiome research.</title>
        <authorList>
            <person name="Poyet M."/>
            <person name="Groussin M."/>
            <person name="Gibbons S.M."/>
            <person name="Avila-Pacheco J."/>
            <person name="Jiang X."/>
            <person name="Kearney S.M."/>
            <person name="Perrotta A.R."/>
            <person name="Berdy B."/>
            <person name="Zhao S."/>
            <person name="Lieberman T.D."/>
            <person name="Swanson P.K."/>
            <person name="Smith M."/>
            <person name="Roesemann S."/>
            <person name="Alexander J.E."/>
            <person name="Rich S.A."/>
            <person name="Livny J."/>
            <person name="Vlamakis H."/>
            <person name="Clish C."/>
            <person name="Bullock K."/>
            <person name="Deik A."/>
            <person name="Scott J."/>
            <person name="Pierce K.A."/>
            <person name="Xavier R.J."/>
            <person name="Alm E.J."/>
        </authorList>
    </citation>
    <scope>NUCLEOTIDE SEQUENCE [LARGE SCALE GENOMIC DNA]</scope>
    <source>
        <strain evidence="3 5">BIOML-A2</strain>
        <strain evidence="2 4">BIOML-A6</strain>
    </source>
</reference>
<dbReference type="EMBL" id="VWAG01000036">
    <property type="protein sequence ID" value="KAA5254309.1"/>
    <property type="molecule type" value="Genomic_DNA"/>
</dbReference>
<dbReference type="NCBIfam" id="NF047436">
    <property type="entry name" value="LA_2272_repeat"/>
    <property type="match status" value="1"/>
</dbReference>
<evidence type="ECO:0008006" key="6">
    <source>
        <dbReference type="Google" id="ProtNLM"/>
    </source>
</evidence>
<evidence type="ECO:0000313" key="2">
    <source>
        <dbReference type="EMBL" id="KAA5228234.1"/>
    </source>
</evidence>
<organism evidence="2 4">
    <name type="scientific">Bacteroides finegoldii</name>
    <dbReference type="NCBI Taxonomy" id="338188"/>
    <lineage>
        <taxon>Bacteria</taxon>
        <taxon>Pseudomonadati</taxon>
        <taxon>Bacteroidota</taxon>
        <taxon>Bacteroidia</taxon>
        <taxon>Bacteroidales</taxon>
        <taxon>Bacteroidaceae</taxon>
        <taxon>Bacteroides</taxon>
    </lineage>
</organism>
<dbReference type="AlphaFoldDB" id="A0A7J4YK50"/>
<evidence type="ECO:0000313" key="4">
    <source>
        <dbReference type="Proteomes" id="UP000421791"/>
    </source>
</evidence>
<dbReference type="EMBL" id="VWAK01000039">
    <property type="protein sequence ID" value="KAA5228234.1"/>
    <property type="molecule type" value="Genomic_DNA"/>
</dbReference>
<evidence type="ECO:0000313" key="5">
    <source>
        <dbReference type="Proteomes" id="UP000440198"/>
    </source>
</evidence>
<dbReference type="Proteomes" id="UP000421791">
    <property type="component" value="Unassembled WGS sequence"/>
</dbReference>
<feature type="signal peptide" evidence="1">
    <location>
        <begin position="1"/>
        <end position="26"/>
    </location>
</feature>
<proteinExistence type="predicted"/>
<keyword evidence="1" id="KW-0732">Signal</keyword>
<accession>A0A7J4YK50</accession>
<gene>
    <name evidence="3" type="ORF">F2Z09_16140</name>
    <name evidence="2" type="ORF">F2Z22_17805</name>
</gene>
<feature type="chain" id="PRO_5044658324" description="Porin" evidence="1">
    <location>
        <begin position="27"/>
        <end position="382"/>
    </location>
</feature>
<dbReference type="InterPro" id="IPR058093">
    <property type="entry name" value="LA_2272-like"/>
</dbReference>
<name>A0A7J4YK50_9BACE</name>